<keyword evidence="2" id="KW-1185">Reference proteome</keyword>
<evidence type="ECO:0000313" key="1">
    <source>
        <dbReference type="EMBL" id="KAJ2802736.1"/>
    </source>
</evidence>
<dbReference type="Proteomes" id="UP001140096">
    <property type="component" value="Unassembled WGS sequence"/>
</dbReference>
<sequence>MSAFATFATAWDASTGSTRKVRAYLKQTLNSGLIKCAALGRLRPGHSNDSELDMLAAVGSQLCLFSVDGPSMGITNVCSTPVYSNVLDIVCLHASASTQAPTSINEDQGELCAVLSENGVLALVRVERLNTDGYRIRLLSETRAYMSLEDGSCLRILRKLVLDPLSRVICLVSWLDYIEFVFLDWSESAGQQGLVTLGVRLNVEVGGAICDAAILTPAKTELQRVLLVAAVVDSQRQSVFLHLYESWTHPVGTPSAVLLAKLPLPFNMTTPVHLVPLPEHPECFLLVTENEVAFVSALQILSGDVYLYRQPLLLQPSGDCDLVKAFCIAGTTVLPQSYAAGPESPLSRRTPLPRSPLQDSWREPSLSEARRSSEAVASQMAQKVYLATESGALLLVSVSSRPLILLTKVCSAPQSTEDVSQARSSWGDVLLYLSADDTASGVAQPESSTSVPASDYLFASGDCIDHAIIRVADVPTLDPDMVTTAPIRYARSVLANQSPLIDFVLEPHMTYWTCGRNPGGAIHRAQFGHAVSVDELIESRDGMAEDKAATFQLWHFALPLVGPCLVLQRAQAAVAIAMGGQTGELRVHQALQEMVAGKSVLYIGTVGSSASVLCISSESVDIWSMPSESQPAKSLRLAAARPGEVFTHGVAAISLKSGRCWAILGVESMEGGPSDSPSFDGHGRRRQSSIRAIAIPDESDTRQQKVIEMKFAHEISCLRSFTLGDIYVA</sequence>
<evidence type="ECO:0000313" key="2">
    <source>
        <dbReference type="Proteomes" id="UP001140096"/>
    </source>
</evidence>
<name>A0ACC1L7V5_9FUNG</name>
<accession>A0ACC1L7V5</accession>
<gene>
    <name evidence="1" type="ORF">H4S07_004621</name>
</gene>
<protein>
    <submittedName>
        <fullName evidence="1">Uncharacterized protein</fullName>
    </submittedName>
</protein>
<proteinExistence type="predicted"/>
<comment type="caution">
    <text evidence="1">The sequence shown here is derived from an EMBL/GenBank/DDBJ whole genome shotgun (WGS) entry which is preliminary data.</text>
</comment>
<feature type="non-terminal residue" evidence="1">
    <location>
        <position position="729"/>
    </location>
</feature>
<dbReference type="EMBL" id="JANBUP010001930">
    <property type="protein sequence ID" value="KAJ2802736.1"/>
    <property type="molecule type" value="Genomic_DNA"/>
</dbReference>
<reference evidence="1" key="1">
    <citation type="submission" date="2022-07" db="EMBL/GenBank/DDBJ databases">
        <title>Phylogenomic reconstructions and comparative analyses of Kickxellomycotina fungi.</title>
        <authorList>
            <person name="Reynolds N.K."/>
            <person name="Stajich J.E."/>
            <person name="Barry K."/>
            <person name="Grigoriev I.V."/>
            <person name="Crous P."/>
            <person name="Smith M.E."/>
        </authorList>
    </citation>
    <scope>NUCLEOTIDE SEQUENCE</scope>
    <source>
        <strain evidence="1">CBS 102833</strain>
    </source>
</reference>
<organism evidence="1 2">
    <name type="scientific">Coemansia furcata</name>
    <dbReference type="NCBI Taxonomy" id="417177"/>
    <lineage>
        <taxon>Eukaryota</taxon>
        <taxon>Fungi</taxon>
        <taxon>Fungi incertae sedis</taxon>
        <taxon>Zoopagomycota</taxon>
        <taxon>Kickxellomycotina</taxon>
        <taxon>Kickxellomycetes</taxon>
        <taxon>Kickxellales</taxon>
        <taxon>Kickxellaceae</taxon>
        <taxon>Coemansia</taxon>
    </lineage>
</organism>